<keyword evidence="1" id="KW-1048">Host nucleus</keyword>
<dbReference type="InterPro" id="IPR043031">
    <property type="entry name" value="Viral_ssDBP_head"/>
</dbReference>
<proteinExistence type="inferred from homology"/>
<evidence type="ECO:0000256" key="3">
    <source>
        <dbReference type="ARBA" id="ARBA00023125"/>
    </source>
</evidence>
<dbReference type="SUPFAM" id="SSF118208">
    <property type="entry name" value="Viral ssDNA binding protein"/>
    <property type="match status" value="1"/>
</dbReference>
<keyword evidence="2" id="KW-0235">DNA replication</keyword>
<keyword evidence="3" id="KW-0238">DNA-binding</keyword>
<dbReference type="Gene3D" id="1.20.190.40">
    <property type="entry name" value="Viral ssDNA binding protein, head domain"/>
    <property type="match status" value="2"/>
</dbReference>
<dbReference type="GO" id="GO:0042025">
    <property type="term" value="C:host cell nucleus"/>
    <property type="evidence" value="ECO:0007669"/>
    <property type="project" value="InterPro"/>
</dbReference>
<evidence type="ECO:0000313" key="4">
    <source>
        <dbReference type="EMBL" id="AZB49111.1"/>
    </source>
</evidence>
<dbReference type="Proteomes" id="UP000679767">
    <property type="component" value="Segment"/>
</dbReference>
<dbReference type="GO" id="GO:0003697">
    <property type="term" value="F:single-stranded DNA binding"/>
    <property type="evidence" value="ECO:0007669"/>
    <property type="project" value="InterPro"/>
</dbReference>
<reference evidence="4" key="1">
    <citation type="submission" date="2017-11" db="EMBL/GenBank/DDBJ databases">
        <title>The distinct marsupial branch of gammaherpesviruses includes novel host-derived genes seldom found in other viruses.</title>
        <authorList>
            <person name="Vaz P.K."/>
        </authorList>
    </citation>
    <scope>NUCLEOTIDE SEQUENCE</scope>
    <source>
        <strain evidence="4">V3187/11</strain>
    </source>
</reference>
<dbReference type="GeneID" id="65102665"/>
<dbReference type="InterPro" id="IPR035989">
    <property type="entry name" value="DBP_sf"/>
</dbReference>
<keyword evidence="5" id="KW-1185">Reference proteome</keyword>
<accession>A0A3S5HA01</accession>
<dbReference type="EMBL" id="MG452721">
    <property type="protein sequence ID" value="AZB49111.1"/>
    <property type="molecule type" value="Genomic_DNA"/>
</dbReference>
<sequence length="1127" mass="126816">MTSKGNMGTENNIASQAEVGACGYIYFYPLNQFPVEEASLLGNRCQNATTLSLPLLCGLTVESTFAFNVKAIHRKLDSTTVLARVSSFHREMFVFHNGSAFSPIVDAPGLPDLCHRARHLFGFTAFTPRTIPDTDIAWLCAPDYTPQECIGAVAITEVFKERLYSGNLVPLQHLKTEVTIGQMTAHRIPLYDRDLFKCTQSPKLFYNRELSEYMHDTLFTVIAQTLRIRDVSSVISAMENQDIHDQYKISKIAQHKDYSSNTFQLPDYRQLMIIDAAASELAMSYGLAFIEAPHDVSGILNFDTWPIFDDCSSQTDRLDALKRWNAQQAIHIHAQLFATNSILYITKVKRLAETAQKTSSENLAYNNYFLGHGLSDLHGQTMTEMGLPSFAGIPKSTLDCSEYSPLHLAYAASFSPSLLARLCYYLQFAYAQKTTGKKRAPLSQYVTGTANSALCEYCSGQAPNTCIETLMYRLKERLPPISTNQKRDPYVITGTSGPYSDLELLGNFASFKERDEGTQGDDDKLRYAYGQLCDTFREKLEALGVGETETETTVSITSINSFLRIFRELDALCESEATDFINKLTVNNINYRETIRNIANVIQISCNPNWQAPCSVFIALFYRSILTIIQDIALPVCMTYEMENPALGQYPSEWLKMHFQTLWTNFKTCCMDRGVMTGVQVTAIHKEGYTELFDTDMILDSPTCPMKMQLKLSRAAITIPKTYKIKHRIVVSSAITNEHVQNSFAKPINPRDKYITLGPYVKFLYKYHRVMFPKAKISPFNFWNIVSEQQRYPNIEGVDAGELRELVSYVNANSRLHESRNVFDLCPTTMAMYARQKLNNHIMHVCGQTQNYAGLLCCLSPIVQEVNASEFPHALATQKCNDPAIYQHCATTTRTLGVQTSTLNYIGTQGRLRPVVTAPIIVNKYTGINGNNTLFQSGNLGYFCGLGVDRNLLPESGFGRRQTATSQFRKKFLFLVPVYGNLVKKYVPGSATHFEIEAIRKTIIGIMNEKNTVDANLKILVELINHFGVDCKTLTTEDIQFLLGPHCPLGDDILETLQGLELPDELPSNKADIETFLQTIISPQMSDYEFVTLEEQPSNPNTTELLLPQSAHPRKRKLDCILDSLEL</sequence>
<dbReference type="InterPro" id="IPR000635">
    <property type="entry name" value="Viral_ssDNA-bd"/>
</dbReference>
<evidence type="ECO:0000256" key="1">
    <source>
        <dbReference type="ARBA" id="ARBA00022562"/>
    </source>
</evidence>
<dbReference type="RefSeq" id="YP_010087381.1">
    <property type="nucleotide sequence ID" value="NC_055554.1"/>
</dbReference>
<gene>
    <name evidence="4" type="primary">ORF6</name>
</gene>
<dbReference type="HAMAP" id="MF_04007">
    <property type="entry name" value="HSV_DNBI"/>
    <property type="match status" value="1"/>
</dbReference>
<dbReference type="KEGG" id="vg:65102665"/>
<dbReference type="Pfam" id="PF00747">
    <property type="entry name" value="Viral_DNA_bp"/>
    <property type="match status" value="1"/>
</dbReference>
<evidence type="ECO:0000313" key="5">
    <source>
        <dbReference type="Proteomes" id="UP000679767"/>
    </source>
</evidence>
<dbReference type="GO" id="GO:0006260">
    <property type="term" value="P:DNA replication"/>
    <property type="evidence" value="ECO:0007669"/>
    <property type="project" value="UniProtKB-KW"/>
</dbReference>
<protein>
    <submittedName>
        <fullName evidence="4">ICP8</fullName>
    </submittedName>
</protein>
<organism evidence="4">
    <name type="scientific">Vombatid gammaherpesvirus 1</name>
    <dbReference type="NCBI Taxonomy" id="2052651"/>
    <lineage>
        <taxon>Viruses</taxon>
        <taxon>Duplodnaviria</taxon>
        <taxon>Heunggongvirae</taxon>
        <taxon>Peploviricota</taxon>
        <taxon>Herviviricetes</taxon>
        <taxon>Herpesvirales</taxon>
        <taxon>Orthoherpesviridae</taxon>
        <taxon>Gammaherpesvirinae</taxon>
        <taxon>Manticavirus</taxon>
        <taxon>Manticavirus vombatidgamma1</taxon>
    </lineage>
</organism>
<evidence type="ECO:0000256" key="2">
    <source>
        <dbReference type="ARBA" id="ARBA00022705"/>
    </source>
</evidence>
<name>A0A3S5HA01_9GAMA</name>